<gene>
    <name evidence="2" type="ORF">WICPIJ_000784</name>
</gene>
<protein>
    <submittedName>
        <fullName evidence="2">Uncharacterized protein</fullName>
    </submittedName>
</protein>
<reference evidence="2" key="1">
    <citation type="journal article" date="2021" name="Open Biol.">
        <title>Shared evolutionary footprints suggest mitochondrial oxidative damage underlies multiple complex I losses in fungi.</title>
        <authorList>
            <person name="Schikora-Tamarit M.A."/>
            <person name="Marcet-Houben M."/>
            <person name="Nosek J."/>
            <person name="Gabaldon T."/>
        </authorList>
    </citation>
    <scope>NUCLEOTIDE SEQUENCE</scope>
    <source>
        <strain evidence="2">CBS2887</strain>
    </source>
</reference>
<organism evidence="2 3">
    <name type="scientific">Wickerhamomyces pijperi</name>
    <name type="common">Yeast</name>
    <name type="synonym">Pichia pijperi</name>
    <dbReference type="NCBI Taxonomy" id="599730"/>
    <lineage>
        <taxon>Eukaryota</taxon>
        <taxon>Fungi</taxon>
        <taxon>Dikarya</taxon>
        <taxon>Ascomycota</taxon>
        <taxon>Saccharomycotina</taxon>
        <taxon>Saccharomycetes</taxon>
        <taxon>Phaffomycetales</taxon>
        <taxon>Wickerhamomycetaceae</taxon>
        <taxon>Wickerhamomyces</taxon>
    </lineage>
</organism>
<dbReference type="AlphaFoldDB" id="A0A9P8TQI8"/>
<name>A0A9P8TQI8_WICPI</name>
<evidence type="ECO:0000313" key="2">
    <source>
        <dbReference type="EMBL" id="KAH3688233.1"/>
    </source>
</evidence>
<reference evidence="2" key="2">
    <citation type="submission" date="2021-01" db="EMBL/GenBank/DDBJ databases">
        <authorList>
            <person name="Schikora-Tamarit M.A."/>
        </authorList>
    </citation>
    <scope>NUCLEOTIDE SEQUENCE</scope>
    <source>
        <strain evidence="2">CBS2887</strain>
    </source>
</reference>
<keyword evidence="1" id="KW-0812">Transmembrane</keyword>
<keyword evidence="1" id="KW-0472">Membrane</keyword>
<keyword evidence="1" id="KW-1133">Transmembrane helix</keyword>
<sequence>MLGNRLGNVDGRRDNENLALCSGTLSKAISSRELMWTYNLPESENSGRSIGLAAAVVGLFDVVLLFFSIFNSSKDWVMAHSVSSFFD</sequence>
<evidence type="ECO:0000256" key="1">
    <source>
        <dbReference type="SAM" id="Phobius"/>
    </source>
</evidence>
<comment type="caution">
    <text evidence="2">The sequence shown here is derived from an EMBL/GenBank/DDBJ whole genome shotgun (WGS) entry which is preliminary data.</text>
</comment>
<evidence type="ECO:0000313" key="3">
    <source>
        <dbReference type="Proteomes" id="UP000774326"/>
    </source>
</evidence>
<proteinExistence type="predicted"/>
<keyword evidence="3" id="KW-1185">Reference proteome</keyword>
<accession>A0A9P8TQI8</accession>
<dbReference type="EMBL" id="JAEUBG010000455">
    <property type="protein sequence ID" value="KAH3688233.1"/>
    <property type="molecule type" value="Genomic_DNA"/>
</dbReference>
<feature type="transmembrane region" description="Helical" evidence="1">
    <location>
        <begin position="50"/>
        <end position="70"/>
    </location>
</feature>
<dbReference type="Proteomes" id="UP000774326">
    <property type="component" value="Unassembled WGS sequence"/>
</dbReference>